<name>A0ABR5VNS8_MARGR</name>
<dbReference type="RefSeq" id="WP_062272447.1">
    <property type="nucleotide sequence ID" value="NZ_LSYU01000028.1"/>
</dbReference>
<proteinExistence type="predicted"/>
<protein>
    <submittedName>
        <fullName evidence="2">Uncharacterized protein</fullName>
    </submittedName>
</protein>
<keyword evidence="3" id="KW-1185">Reference proteome</keyword>
<sequence>MTGISINGTTQAALTLGAALLLAAGSWYASDAQQRLQQARYDYQSARQTLSSAAGGLATLEHWEQAAAGFERWRPVIEAQSLRRADWSERQLRVENRMLSRQQVDAYLLSTAPDANGFFITDALSIRANGGEPGLFTDAQDDDGPQALQFTLLGTYYSR</sequence>
<keyword evidence="1" id="KW-0732">Signal</keyword>
<feature type="chain" id="PRO_5047444600" evidence="1">
    <location>
        <begin position="30"/>
        <end position="159"/>
    </location>
</feature>
<feature type="signal peptide" evidence="1">
    <location>
        <begin position="1"/>
        <end position="29"/>
    </location>
</feature>
<accession>A0ABR5VNS8</accession>
<dbReference type="Proteomes" id="UP000075766">
    <property type="component" value="Unassembled WGS sequence"/>
</dbReference>
<organism evidence="2 3">
    <name type="scientific">Marichromatium gracile</name>
    <name type="common">Chromatium gracile</name>
    <dbReference type="NCBI Taxonomy" id="1048"/>
    <lineage>
        <taxon>Bacteria</taxon>
        <taxon>Pseudomonadati</taxon>
        <taxon>Pseudomonadota</taxon>
        <taxon>Gammaproteobacteria</taxon>
        <taxon>Chromatiales</taxon>
        <taxon>Chromatiaceae</taxon>
        <taxon>Marichromatium</taxon>
    </lineage>
</organism>
<evidence type="ECO:0000313" key="2">
    <source>
        <dbReference type="EMBL" id="KXX65898.1"/>
    </source>
</evidence>
<dbReference type="EMBL" id="LSYU01000028">
    <property type="protein sequence ID" value="KXX65898.1"/>
    <property type="molecule type" value="Genomic_DNA"/>
</dbReference>
<evidence type="ECO:0000256" key="1">
    <source>
        <dbReference type="SAM" id="SignalP"/>
    </source>
</evidence>
<gene>
    <name evidence="2" type="ORF">AY586_08215</name>
</gene>
<evidence type="ECO:0000313" key="3">
    <source>
        <dbReference type="Proteomes" id="UP000075766"/>
    </source>
</evidence>
<reference evidence="2 3" key="1">
    <citation type="submission" date="2016-02" db="EMBL/GenBank/DDBJ databases">
        <title>Genome sequence of Marichromatium gracile YL-28, a purple sulfur bacterium.</title>
        <authorList>
            <person name="Zhao C."/>
            <person name="Hong X."/>
            <person name="Chen S."/>
            <person name="Yang S."/>
        </authorList>
    </citation>
    <scope>NUCLEOTIDE SEQUENCE [LARGE SCALE GENOMIC DNA]</scope>
    <source>
        <strain evidence="2 3">YL28</strain>
    </source>
</reference>
<comment type="caution">
    <text evidence="2">The sequence shown here is derived from an EMBL/GenBank/DDBJ whole genome shotgun (WGS) entry which is preliminary data.</text>
</comment>